<protein>
    <recommendedName>
        <fullName evidence="1">RNase H type-1 domain-containing protein</fullName>
    </recommendedName>
</protein>
<dbReference type="PROSITE" id="PS50879">
    <property type="entry name" value="RNASE_H_1"/>
    <property type="match status" value="1"/>
</dbReference>
<dbReference type="InterPro" id="IPR002156">
    <property type="entry name" value="RNaseH_domain"/>
</dbReference>
<dbReference type="CDD" id="cd06222">
    <property type="entry name" value="RNase_H_like"/>
    <property type="match status" value="1"/>
</dbReference>
<dbReference type="Pfam" id="PF13456">
    <property type="entry name" value="RVT_3"/>
    <property type="match status" value="1"/>
</dbReference>
<dbReference type="PANTHER" id="PTHR47723">
    <property type="entry name" value="OS05G0353850 PROTEIN"/>
    <property type="match status" value="1"/>
</dbReference>
<evidence type="ECO:0000313" key="3">
    <source>
        <dbReference type="Proteomes" id="UP001154282"/>
    </source>
</evidence>
<dbReference type="AlphaFoldDB" id="A0AAV0NIN1"/>
<dbReference type="InterPro" id="IPR012337">
    <property type="entry name" value="RNaseH-like_sf"/>
</dbReference>
<evidence type="ECO:0000313" key="2">
    <source>
        <dbReference type="EMBL" id="CAI0458485.1"/>
    </source>
</evidence>
<dbReference type="Gene3D" id="3.30.420.10">
    <property type="entry name" value="Ribonuclease H-like superfamily/Ribonuclease H"/>
    <property type="match status" value="1"/>
</dbReference>
<dbReference type="GO" id="GO:0003676">
    <property type="term" value="F:nucleic acid binding"/>
    <property type="evidence" value="ECO:0007669"/>
    <property type="project" value="InterPro"/>
</dbReference>
<evidence type="ECO:0000259" key="1">
    <source>
        <dbReference type="PROSITE" id="PS50879"/>
    </source>
</evidence>
<dbReference type="InterPro" id="IPR053151">
    <property type="entry name" value="RNase_H-like"/>
</dbReference>
<reference evidence="2" key="1">
    <citation type="submission" date="2022-08" db="EMBL/GenBank/DDBJ databases">
        <authorList>
            <person name="Gutierrez-Valencia J."/>
        </authorList>
    </citation>
    <scope>NUCLEOTIDE SEQUENCE</scope>
</reference>
<organism evidence="2 3">
    <name type="scientific">Linum tenue</name>
    <dbReference type="NCBI Taxonomy" id="586396"/>
    <lineage>
        <taxon>Eukaryota</taxon>
        <taxon>Viridiplantae</taxon>
        <taxon>Streptophyta</taxon>
        <taxon>Embryophyta</taxon>
        <taxon>Tracheophyta</taxon>
        <taxon>Spermatophyta</taxon>
        <taxon>Magnoliopsida</taxon>
        <taxon>eudicotyledons</taxon>
        <taxon>Gunneridae</taxon>
        <taxon>Pentapetalae</taxon>
        <taxon>rosids</taxon>
        <taxon>fabids</taxon>
        <taxon>Malpighiales</taxon>
        <taxon>Linaceae</taxon>
        <taxon>Linum</taxon>
    </lineage>
</organism>
<comment type="caution">
    <text evidence="2">The sequence shown here is derived from an EMBL/GenBank/DDBJ whole genome shotgun (WGS) entry which is preliminary data.</text>
</comment>
<dbReference type="SUPFAM" id="SSF53098">
    <property type="entry name" value="Ribonuclease H-like"/>
    <property type="match status" value="1"/>
</dbReference>
<dbReference type="Proteomes" id="UP001154282">
    <property type="component" value="Unassembled WGS sequence"/>
</dbReference>
<keyword evidence="3" id="KW-1185">Reference proteome</keyword>
<feature type="domain" description="RNase H type-1" evidence="1">
    <location>
        <begin position="18"/>
        <end position="148"/>
    </location>
</feature>
<sequence>MPRLPTRTEVEISWKPPPPEWVTLNTDGSVVQESGRAAAGGLIRDHLGCCLAAFALNLGVCSITRAELRGAVEGLQLAWNLGYRRIRLEVDSQCAIQLLRSQDNPDHQHAAIIHRFQEMLQRDWEVTLNHVYREGNKGADFLANHGHSLPLGFHRVSCSFPPFHHVLMYDCQGLSETRLVMNES</sequence>
<dbReference type="EMBL" id="CAMGYJ010000008">
    <property type="protein sequence ID" value="CAI0458485.1"/>
    <property type="molecule type" value="Genomic_DNA"/>
</dbReference>
<name>A0AAV0NIN1_9ROSI</name>
<dbReference type="GO" id="GO:0004523">
    <property type="term" value="F:RNA-DNA hybrid ribonuclease activity"/>
    <property type="evidence" value="ECO:0007669"/>
    <property type="project" value="InterPro"/>
</dbReference>
<dbReference type="InterPro" id="IPR036397">
    <property type="entry name" value="RNaseH_sf"/>
</dbReference>
<dbReference type="InterPro" id="IPR044730">
    <property type="entry name" value="RNase_H-like_dom_plant"/>
</dbReference>
<dbReference type="PANTHER" id="PTHR47723:SF13">
    <property type="entry name" value="PUTATIVE-RELATED"/>
    <property type="match status" value="1"/>
</dbReference>
<proteinExistence type="predicted"/>
<accession>A0AAV0NIN1</accession>
<gene>
    <name evidence="2" type="ORF">LITE_LOCUS33566</name>
</gene>